<name>A0ABQ9HJ76_9NEOP</name>
<evidence type="ECO:0000313" key="3">
    <source>
        <dbReference type="EMBL" id="KAJ8884397.1"/>
    </source>
</evidence>
<reference evidence="3 4" key="1">
    <citation type="submission" date="2023-02" db="EMBL/GenBank/DDBJ databases">
        <title>LHISI_Scaffold_Assembly.</title>
        <authorList>
            <person name="Stuart O.P."/>
            <person name="Cleave R."/>
            <person name="Magrath M.J.L."/>
            <person name="Mikheyev A.S."/>
        </authorList>
    </citation>
    <scope>NUCLEOTIDE SEQUENCE [LARGE SCALE GENOMIC DNA]</scope>
    <source>
        <strain evidence="3">Daus_M_001</strain>
        <tissue evidence="3">Leg muscle</tissue>
    </source>
</reference>
<evidence type="ECO:0000313" key="4">
    <source>
        <dbReference type="Proteomes" id="UP001159363"/>
    </source>
</evidence>
<organism evidence="3 4">
    <name type="scientific">Dryococelus australis</name>
    <dbReference type="NCBI Taxonomy" id="614101"/>
    <lineage>
        <taxon>Eukaryota</taxon>
        <taxon>Metazoa</taxon>
        <taxon>Ecdysozoa</taxon>
        <taxon>Arthropoda</taxon>
        <taxon>Hexapoda</taxon>
        <taxon>Insecta</taxon>
        <taxon>Pterygota</taxon>
        <taxon>Neoptera</taxon>
        <taxon>Polyneoptera</taxon>
        <taxon>Phasmatodea</taxon>
        <taxon>Verophasmatodea</taxon>
        <taxon>Anareolatae</taxon>
        <taxon>Phasmatidae</taxon>
        <taxon>Eurycanthinae</taxon>
        <taxon>Dryococelus</taxon>
    </lineage>
</organism>
<feature type="compositionally biased region" description="Polar residues" evidence="2">
    <location>
        <begin position="68"/>
        <end position="85"/>
    </location>
</feature>
<feature type="compositionally biased region" description="Basic residues" evidence="2">
    <location>
        <begin position="32"/>
        <end position="41"/>
    </location>
</feature>
<dbReference type="EMBL" id="JARBHB010000005">
    <property type="protein sequence ID" value="KAJ8884397.1"/>
    <property type="molecule type" value="Genomic_DNA"/>
</dbReference>
<feature type="region of interest" description="Disordered" evidence="2">
    <location>
        <begin position="14"/>
        <end position="96"/>
    </location>
</feature>
<sequence>MRVNRGECIAAPGCTCWGTGRPPRKPDDQKHRPSRFPHKKNPGVTPSRWEAREIAERGRRLKQKKCRNNTASSRQRTFLQTNTPPESGEEELGIREEEELNYPQQTIRAVVDKEKKKVRSKKDRELKKKDDTIKKLKQKVEKLKKRYNRTNKKEQIKCQKRLQELTPQFKQVIRKVGRKNKVHPRLKGTGQPSLKMTVIPGFFLGRRMSLKVNLADNNENYNCKFAEETRAFHFSGSRKQVSLHTMVTCLQDKNSQIDMPLTIQNFCTLSDCLDHGVHAIWAHLKPILKTFPDYSDSPSTQYQNKKMFTVLSHYFIDMFPNVQHFTWNYHEATHVSQGKDIPDVATLISALKENIDIIIEEVTKDDIDQMKQRLNFKDVKAFIGTMCVHQVCFHMKELSCLACSGECPHYVCGQYPGQLKKKLNVYEVYGTDSDDGDDLNDSVCEEDIRVEYLVRCSKEHDLFKGNPNSVVYKCSVRDIIDILWSYRAMERWSYGAVEQLNDGVWSYGAIERWSYEAMELWSYGTVERWSNEGME</sequence>
<feature type="compositionally biased region" description="Basic and acidic residues" evidence="2">
    <location>
        <begin position="49"/>
        <end position="58"/>
    </location>
</feature>
<dbReference type="PANTHER" id="PTHR46601:SF1">
    <property type="entry name" value="ADF-H DOMAIN-CONTAINING PROTEIN"/>
    <property type="match status" value="1"/>
</dbReference>
<feature type="compositionally biased region" description="Acidic residues" evidence="2">
    <location>
        <begin position="87"/>
        <end position="96"/>
    </location>
</feature>
<protein>
    <submittedName>
        <fullName evidence="3">Uncharacterized protein</fullName>
    </submittedName>
</protein>
<proteinExistence type="predicted"/>
<gene>
    <name evidence="3" type="ORF">PR048_016254</name>
</gene>
<dbReference type="Proteomes" id="UP001159363">
    <property type="component" value="Chromosome 4"/>
</dbReference>
<evidence type="ECO:0000256" key="2">
    <source>
        <dbReference type="SAM" id="MobiDB-lite"/>
    </source>
</evidence>
<evidence type="ECO:0000256" key="1">
    <source>
        <dbReference type="SAM" id="Coils"/>
    </source>
</evidence>
<feature type="coiled-coil region" evidence="1">
    <location>
        <begin position="119"/>
        <end position="157"/>
    </location>
</feature>
<comment type="caution">
    <text evidence="3">The sequence shown here is derived from an EMBL/GenBank/DDBJ whole genome shotgun (WGS) entry which is preliminary data.</text>
</comment>
<keyword evidence="1" id="KW-0175">Coiled coil</keyword>
<dbReference type="PANTHER" id="PTHR46601">
    <property type="entry name" value="ULP_PROTEASE DOMAIN-CONTAINING PROTEIN"/>
    <property type="match status" value="1"/>
</dbReference>
<accession>A0ABQ9HJ76</accession>
<keyword evidence="4" id="KW-1185">Reference proteome</keyword>